<dbReference type="PROSITE" id="PS00129">
    <property type="entry name" value="GLYCOSYL_HYDROL_F31_1"/>
    <property type="match status" value="1"/>
</dbReference>
<dbReference type="PANTHER" id="PTHR22762:SF60">
    <property type="entry name" value="NEUTRAL ALPHA-GLUCOSIDASE C"/>
    <property type="match status" value="1"/>
</dbReference>
<evidence type="ECO:0000256" key="1">
    <source>
        <dbReference type="ARBA" id="ARBA00007806"/>
    </source>
</evidence>
<dbReference type="InterPro" id="IPR030458">
    <property type="entry name" value="Glyco_hydro_31_AS"/>
</dbReference>
<dbReference type="Proteomes" id="UP001230051">
    <property type="component" value="Unassembled WGS sequence"/>
</dbReference>
<evidence type="ECO:0000259" key="5">
    <source>
        <dbReference type="Pfam" id="PF01055"/>
    </source>
</evidence>
<reference evidence="9" key="1">
    <citation type="submission" date="2022-02" db="EMBL/GenBank/DDBJ databases">
        <title>Atlantic sturgeon de novo genome assembly.</title>
        <authorList>
            <person name="Stock M."/>
            <person name="Klopp C."/>
            <person name="Guiguen Y."/>
            <person name="Cabau C."/>
            <person name="Parinello H."/>
            <person name="Santidrian Yebra-Pimentel E."/>
            <person name="Kuhl H."/>
            <person name="Dirks R.P."/>
            <person name="Guessner J."/>
            <person name="Wuertz S."/>
            <person name="Du K."/>
            <person name="Schartl M."/>
        </authorList>
    </citation>
    <scope>NUCLEOTIDE SEQUENCE</scope>
    <source>
        <strain evidence="9">STURGEONOMICS-FGT-2020</strain>
        <tissue evidence="9">Whole blood</tissue>
    </source>
</reference>
<keyword evidence="10" id="KW-1185">Reference proteome</keyword>
<accession>A0AAD8CY79</accession>
<evidence type="ECO:0000256" key="3">
    <source>
        <dbReference type="ARBA" id="ARBA00023295"/>
    </source>
</evidence>
<dbReference type="CDD" id="cd14752">
    <property type="entry name" value="GH31_N"/>
    <property type="match status" value="1"/>
</dbReference>
<evidence type="ECO:0000256" key="4">
    <source>
        <dbReference type="RuleBase" id="RU361185"/>
    </source>
</evidence>
<dbReference type="Pfam" id="PF21365">
    <property type="entry name" value="Glyco_hydro_31_3rd"/>
    <property type="match status" value="1"/>
</dbReference>
<comment type="similarity">
    <text evidence="1 4">Belongs to the glycosyl hydrolase 31 family.</text>
</comment>
<dbReference type="InterPro" id="IPR000322">
    <property type="entry name" value="Glyco_hydro_31_TIM"/>
</dbReference>
<dbReference type="InterPro" id="IPR013780">
    <property type="entry name" value="Glyco_hydro_b"/>
</dbReference>
<dbReference type="FunFam" id="3.20.20.80:FF:000046">
    <property type="entry name" value="Glucosidase alpha, neutral C"/>
    <property type="match status" value="1"/>
</dbReference>
<feature type="domain" description="Glycosyl hydrolase family 31 C-terminal" evidence="8">
    <location>
        <begin position="741"/>
        <end position="836"/>
    </location>
</feature>
<dbReference type="Pfam" id="PF13802">
    <property type="entry name" value="Gal_mutarotas_2"/>
    <property type="match status" value="1"/>
</dbReference>
<dbReference type="SUPFAM" id="SSF51011">
    <property type="entry name" value="Glycosyl hydrolase domain"/>
    <property type="match status" value="1"/>
</dbReference>
<evidence type="ECO:0000256" key="2">
    <source>
        <dbReference type="ARBA" id="ARBA00022801"/>
    </source>
</evidence>
<gene>
    <name evidence="9" type="primary">GANC</name>
    <name evidence="9" type="ORF">AOXY_G22754</name>
</gene>
<feature type="domain" description="Glycoside hydrolase family 31 N-terminal" evidence="6">
    <location>
        <begin position="75"/>
        <end position="344"/>
    </location>
</feature>
<dbReference type="GO" id="GO:0030246">
    <property type="term" value="F:carbohydrate binding"/>
    <property type="evidence" value="ECO:0007669"/>
    <property type="project" value="InterPro"/>
</dbReference>
<dbReference type="SUPFAM" id="SSF74650">
    <property type="entry name" value="Galactose mutarotase-like"/>
    <property type="match status" value="1"/>
</dbReference>
<dbReference type="InterPro" id="IPR048395">
    <property type="entry name" value="Glyco_hydro_31_C"/>
</dbReference>
<dbReference type="InterPro" id="IPR033403">
    <property type="entry name" value="DUF5110"/>
</dbReference>
<protein>
    <submittedName>
        <fullName evidence="9">Neutral alpha-glucosidase C isoform X1</fullName>
    </submittedName>
</protein>
<dbReference type="GO" id="GO:0004558">
    <property type="term" value="F:alpha-1,4-glucosidase activity"/>
    <property type="evidence" value="ECO:0007669"/>
    <property type="project" value="TreeGrafter"/>
</dbReference>
<evidence type="ECO:0000259" key="6">
    <source>
        <dbReference type="Pfam" id="PF13802"/>
    </source>
</evidence>
<dbReference type="Pfam" id="PF17137">
    <property type="entry name" value="DUF5110"/>
    <property type="match status" value="1"/>
</dbReference>
<dbReference type="SUPFAM" id="SSF51445">
    <property type="entry name" value="(Trans)glycosidases"/>
    <property type="match status" value="1"/>
</dbReference>
<evidence type="ECO:0000259" key="8">
    <source>
        <dbReference type="Pfam" id="PF21365"/>
    </source>
</evidence>
<dbReference type="GO" id="GO:0005975">
    <property type="term" value="P:carbohydrate metabolic process"/>
    <property type="evidence" value="ECO:0007669"/>
    <property type="project" value="InterPro"/>
</dbReference>
<evidence type="ECO:0000313" key="10">
    <source>
        <dbReference type="Proteomes" id="UP001230051"/>
    </source>
</evidence>
<dbReference type="PANTHER" id="PTHR22762">
    <property type="entry name" value="ALPHA-GLUCOSIDASE"/>
    <property type="match status" value="1"/>
</dbReference>
<dbReference type="EMBL" id="JAGXEW010000023">
    <property type="protein sequence ID" value="KAK1158936.1"/>
    <property type="molecule type" value="Genomic_DNA"/>
</dbReference>
<organism evidence="9 10">
    <name type="scientific">Acipenser oxyrinchus oxyrinchus</name>
    <dbReference type="NCBI Taxonomy" id="40147"/>
    <lineage>
        <taxon>Eukaryota</taxon>
        <taxon>Metazoa</taxon>
        <taxon>Chordata</taxon>
        <taxon>Craniata</taxon>
        <taxon>Vertebrata</taxon>
        <taxon>Euteleostomi</taxon>
        <taxon>Actinopterygii</taxon>
        <taxon>Chondrostei</taxon>
        <taxon>Acipenseriformes</taxon>
        <taxon>Acipenseridae</taxon>
        <taxon>Acipenser</taxon>
    </lineage>
</organism>
<evidence type="ECO:0000313" key="9">
    <source>
        <dbReference type="EMBL" id="KAK1158936.1"/>
    </source>
</evidence>
<dbReference type="Gene3D" id="2.60.40.1180">
    <property type="entry name" value="Golgi alpha-mannosidase II"/>
    <property type="match status" value="2"/>
</dbReference>
<dbReference type="AlphaFoldDB" id="A0AAD8CY79"/>
<feature type="domain" description="Glycoside hydrolase family 31 TIM barrel" evidence="5">
    <location>
        <begin position="405"/>
        <end position="732"/>
    </location>
</feature>
<comment type="caution">
    <text evidence="9">The sequence shown here is derived from an EMBL/GenBank/DDBJ whole genome shotgun (WGS) entry which is preliminary data.</text>
</comment>
<dbReference type="InterPro" id="IPR017853">
    <property type="entry name" value="GH"/>
</dbReference>
<evidence type="ECO:0000259" key="7">
    <source>
        <dbReference type="Pfam" id="PF17137"/>
    </source>
</evidence>
<dbReference type="Gene3D" id="3.20.20.80">
    <property type="entry name" value="Glycosidases"/>
    <property type="match status" value="2"/>
</dbReference>
<dbReference type="Gene3D" id="2.60.40.1760">
    <property type="entry name" value="glycosyl hydrolase (family 31)"/>
    <property type="match status" value="1"/>
</dbReference>
<keyword evidence="3 4" id="KW-0326">Glycosidase</keyword>
<dbReference type="Pfam" id="PF01055">
    <property type="entry name" value="Glyco_hydro_31_2nd"/>
    <property type="match status" value="1"/>
</dbReference>
<dbReference type="InterPro" id="IPR025887">
    <property type="entry name" value="Glyco_hydro_31_N_dom"/>
</dbReference>
<sequence length="972" mass="109977">MEQIQTVTTTTGESVVPGDEGKDKFKKCDQIAFYRRQKQLAGSVRYHALLDTLEVSETHAELQLQHTHTEARLLLQVCGIKGGAVRVKINELQPIRARYEVPDVLIGEPVTQRLRAEPGGGGAVTLSAEEGGFQVRIRGHPFLLEVESEGEVLVSVNAQGRLHFETLQTPPTQGVSSVDSDKVVLHTVDPSHDAVEHLSSKRLQGLIKGSYSICSQACVFQIRNICMETNSDFILLFQGEDSQGLWKEEFKTFLDVKANGPSSVGLDFSLHGFEHVYGIPEHADTLRLKNTRAGEPYRLYNLDVFAYEIHSRLGLYGSVPLLLGHRLGRTVGIFWLNVSETLLDIGNETETESSLQGPPQKKRREVPCTELHWMSESGVIDAFVLLGPSPLDVFRQFAALTGSQALPPLFSLGYHQSRWNYEDEADVLAVDAGFDQRDIPFDVIWLDIEHTDGKRYFTWDSKRFPDPARLQRHLQRRSRRLVVISDPHIKVDPDYPLYRDASEQGCFVRDRAGRVFEGSCWPGPCSYLDFTSPHVRDWYSSQFALNKYKGSTDALFVWNDMNEPSVFDGPEQTMPKDAVHCGGWEHRELHNLYGFYQHWATMEGLIRRSNGTERPFVLTRSFFAGSQRFGAVWTGDNVASWDYLKISIPMLLTLSITGISFCGADVGGFFQDPEPELLVRWYQAGALQPFFRGHSAMQTKRREPWLFGDENTRAIRDAIRERYRLLPYWYSLFHRAHCHAEPPIRPLWVEFPGEIQSFEMEDKYMIGNALLACPVTDAGVTEVNVLFLGSGEVSLPVCLQFWYDIRTFRRFEGGTNTSVPVTLDSVPLFQRGGTIVPRKTKAGRSTACLSSIPFDLTVALDSEGCAEGELYVDDGHSFNYRTKQEFTLRRFTFRNKTLSCSCADEKGQFQCVCSVERVVFLGLEAKPSAVIVQQGSGVREKKKPFRFEEETSMLTVENLKLKTVHSWELKIK</sequence>
<dbReference type="GO" id="GO:0006491">
    <property type="term" value="P:N-glycan processing"/>
    <property type="evidence" value="ECO:0007669"/>
    <property type="project" value="TreeGrafter"/>
</dbReference>
<proteinExistence type="inferred from homology"/>
<keyword evidence="2 4" id="KW-0378">Hydrolase</keyword>
<dbReference type="InterPro" id="IPR011013">
    <property type="entry name" value="Gal_mutarotase_sf_dom"/>
</dbReference>
<dbReference type="FunFam" id="3.20.20.80:FF:000039">
    <property type="entry name" value="Glucosidase, alpha neutral C"/>
    <property type="match status" value="1"/>
</dbReference>
<dbReference type="CDD" id="cd06603">
    <property type="entry name" value="GH31_GANC_GANAB_alpha"/>
    <property type="match status" value="1"/>
</dbReference>
<name>A0AAD8CY79_ACIOX</name>
<feature type="domain" description="DUF5110" evidence="7">
    <location>
        <begin position="856"/>
        <end position="911"/>
    </location>
</feature>